<evidence type="ECO:0000313" key="2">
    <source>
        <dbReference type="EMBL" id="THU40954.1"/>
    </source>
</evidence>
<reference evidence="2 3" key="1">
    <citation type="submission" date="2019-04" db="EMBL/GenBank/DDBJ databases">
        <title>Niastella caeni sp. nov., isolated from activated sludge.</title>
        <authorList>
            <person name="Sheng M."/>
        </authorList>
    </citation>
    <scope>NUCLEOTIDE SEQUENCE [LARGE SCALE GENOMIC DNA]</scope>
    <source>
        <strain evidence="2 3">HX-2-15</strain>
    </source>
</reference>
<dbReference type="EMBL" id="STFF01000001">
    <property type="protein sequence ID" value="THU40954.1"/>
    <property type="molecule type" value="Genomic_DNA"/>
</dbReference>
<keyword evidence="1" id="KW-0812">Transmembrane</keyword>
<accession>A0A4S8I2P0</accession>
<feature type="transmembrane region" description="Helical" evidence="1">
    <location>
        <begin position="28"/>
        <end position="49"/>
    </location>
</feature>
<sequence>MEKEIDIEIRDNFTNDALDKTPTWLMKWGVIAISIGITALLGLAAIIPYNQTTSFPVTVGNDQATYIVSNASGRVLVNNLTGAQKVNKGDTLLVISTPEQPDTYTISSITGFPVYSNKQVYNATQVETGDTLMKIIPIINPLGKIMAAGYINEQLPRNLLHSEQVSIRLAEATGNRVAVKGRLQYASAIPEAGKGYMVIITPDSNSLKELAKQVPLYHGMKAEASVILKQRSILQWIFD</sequence>
<dbReference type="Proteomes" id="UP000306918">
    <property type="component" value="Unassembled WGS sequence"/>
</dbReference>
<comment type="caution">
    <text evidence="2">The sequence shown here is derived from an EMBL/GenBank/DDBJ whole genome shotgun (WGS) entry which is preliminary data.</text>
</comment>
<evidence type="ECO:0000256" key="1">
    <source>
        <dbReference type="SAM" id="Phobius"/>
    </source>
</evidence>
<dbReference type="AlphaFoldDB" id="A0A4S8I2P0"/>
<dbReference type="OrthoDB" id="7057889at2"/>
<gene>
    <name evidence="2" type="ORF">FAM09_02225</name>
</gene>
<protein>
    <recommendedName>
        <fullName evidence="4">HlyD family efflux transporter periplasmic adaptor subunit</fullName>
    </recommendedName>
</protein>
<organism evidence="2 3">
    <name type="scientific">Niastella caeni</name>
    <dbReference type="NCBI Taxonomy" id="2569763"/>
    <lineage>
        <taxon>Bacteria</taxon>
        <taxon>Pseudomonadati</taxon>
        <taxon>Bacteroidota</taxon>
        <taxon>Chitinophagia</taxon>
        <taxon>Chitinophagales</taxon>
        <taxon>Chitinophagaceae</taxon>
        <taxon>Niastella</taxon>
    </lineage>
</organism>
<evidence type="ECO:0008006" key="4">
    <source>
        <dbReference type="Google" id="ProtNLM"/>
    </source>
</evidence>
<keyword evidence="3" id="KW-1185">Reference proteome</keyword>
<keyword evidence="1" id="KW-1133">Transmembrane helix</keyword>
<dbReference type="RefSeq" id="WP_136575446.1">
    <property type="nucleotide sequence ID" value="NZ_STFF01000001.1"/>
</dbReference>
<keyword evidence="1" id="KW-0472">Membrane</keyword>
<proteinExistence type="predicted"/>
<name>A0A4S8I2P0_9BACT</name>
<evidence type="ECO:0000313" key="3">
    <source>
        <dbReference type="Proteomes" id="UP000306918"/>
    </source>
</evidence>